<evidence type="ECO:0000313" key="4">
    <source>
        <dbReference type="Proteomes" id="UP001500420"/>
    </source>
</evidence>
<accession>A0AAV3TCN1</accession>
<dbReference type="EMBL" id="BAAADV010000007">
    <property type="protein sequence ID" value="GAA0680065.1"/>
    <property type="molecule type" value="Genomic_DNA"/>
</dbReference>
<name>A0AAV3TCN1_9EURY</name>
<comment type="caution">
    <text evidence="3">The sequence shown here is derived from an EMBL/GenBank/DDBJ whole genome shotgun (WGS) entry which is preliminary data.</text>
</comment>
<evidence type="ECO:0000259" key="2">
    <source>
        <dbReference type="PROSITE" id="PS00028"/>
    </source>
</evidence>
<evidence type="ECO:0000256" key="1">
    <source>
        <dbReference type="SAM" id="Phobius"/>
    </source>
</evidence>
<protein>
    <recommendedName>
        <fullName evidence="2">C2H2-type domain-containing protein</fullName>
    </recommendedName>
</protein>
<dbReference type="AlphaFoldDB" id="A0AAV3TCN1"/>
<dbReference type="InterPro" id="IPR013087">
    <property type="entry name" value="Znf_C2H2_type"/>
</dbReference>
<reference evidence="3 4" key="1">
    <citation type="journal article" date="2019" name="Int. J. Syst. Evol. Microbiol.">
        <title>The Global Catalogue of Microorganisms (GCM) 10K type strain sequencing project: providing services to taxonomists for standard genome sequencing and annotation.</title>
        <authorList>
            <consortium name="The Broad Institute Genomics Platform"/>
            <consortium name="The Broad Institute Genome Sequencing Center for Infectious Disease"/>
            <person name="Wu L."/>
            <person name="Ma J."/>
        </authorList>
    </citation>
    <scope>NUCLEOTIDE SEQUENCE [LARGE SCALE GENOMIC DNA]</scope>
    <source>
        <strain evidence="3 4">JCM 16328</strain>
    </source>
</reference>
<gene>
    <name evidence="3" type="ORF">GCM10009020_30990</name>
</gene>
<feature type="transmembrane region" description="Helical" evidence="1">
    <location>
        <begin position="70"/>
        <end position="88"/>
    </location>
</feature>
<dbReference type="Pfam" id="PF24166">
    <property type="entry name" value="DUF7410"/>
    <property type="match status" value="1"/>
</dbReference>
<dbReference type="InterPro" id="IPR055833">
    <property type="entry name" value="DUF7410"/>
</dbReference>
<evidence type="ECO:0000313" key="3">
    <source>
        <dbReference type="EMBL" id="GAA0680065.1"/>
    </source>
</evidence>
<sequence>MSEQSPVVNVPDDASAHRCPYCDRAFHEERHRTLHKGLDHPDRIDDAEREAFQDAYRGETDDIKVFRMKVLGSLVALYFLLLFAYMVLG</sequence>
<keyword evidence="4" id="KW-1185">Reference proteome</keyword>
<dbReference type="RefSeq" id="WP_343775004.1">
    <property type="nucleotide sequence ID" value="NZ_BAAADV010000007.1"/>
</dbReference>
<feature type="domain" description="C2H2-type" evidence="2">
    <location>
        <begin position="19"/>
        <end position="40"/>
    </location>
</feature>
<keyword evidence="1" id="KW-0812">Transmembrane</keyword>
<dbReference type="PROSITE" id="PS00028">
    <property type="entry name" value="ZINC_FINGER_C2H2_1"/>
    <property type="match status" value="1"/>
</dbReference>
<keyword evidence="1" id="KW-0472">Membrane</keyword>
<keyword evidence="1" id="KW-1133">Transmembrane helix</keyword>
<organism evidence="3 4">
    <name type="scientific">Natronoarchaeum mannanilyticum</name>
    <dbReference type="NCBI Taxonomy" id="926360"/>
    <lineage>
        <taxon>Archaea</taxon>
        <taxon>Methanobacteriati</taxon>
        <taxon>Methanobacteriota</taxon>
        <taxon>Stenosarchaea group</taxon>
        <taxon>Halobacteria</taxon>
        <taxon>Halobacteriales</taxon>
        <taxon>Natronoarchaeaceae</taxon>
    </lineage>
</organism>
<proteinExistence type="predicted"/>
<dbReference type="Proteomes" id="UP001500420">
    <property type="component" value="Unassembled WGS sequence"/>
</dbReference>